<dbReference type="GO" id="GO:0016787">
    <property type="term" value="F:hydrolase activity"/>
    <property type="evidence" value="ECO:0007669"/>
    <property type="project" value="UniProtKB-KW"/>
</dbReference>
<name>A0AAW3ZTA2_9GAMM</name>
<dbReference type="InterPro" id="IPR029058">
    <property type="entry name" value="AB_hydrolase_fold"/>
</dbReference>
<keyword evidence="3" id="KW-1185">Reference proteome</keyword>
<dbReference type="SUPFAM" id="SSF53474">
    <property type="entry name" value="alpha/beta-Hydrolases"/>
    <property type="match status" value="1"/>
</dbReference>
<dbReference type="PANTHER" id="PTHR11614">
    <property type="entry name" value="PHOSPHOLIPASE-RELATED"/>
    <property type="match status" value="1"/>
</dbReference>
<dbReference type="InterPro" id="IPR051044">
    <property type="entry name" value="MAG_DAG_Lipase"/>
</dbReference>
<feature type="domain" description="Serine aminopeptidase S33" evidence="1">
    <location>
        <begin position="23"/>
        <end position="267"/>
    </location>
</feature>
<evidence type="ECO:0000313" key="3">
    <source>
        <dbReference type="Proteomes" id="UP000613768"/>
    </source>
</evidence>
<accession>A0AAW3ZTA2</accession>
<sequence length="286" mass="31321">MDRLTTTDGLQLHTRIWPVADALGTVLIVHGLGEHIARYEPMAARLNARHWQVAGFDLRGHGRSQGRRGAVSDSESLLKDLAQVIDLVSQTMPIKGGPAPLILLGHSMGGAIAARFAAEMLAEQPRPWQRPLQGLVLSSPAFDPGMRPWQKLLLASVGRLAPDLAVGNGLQPSWISRDPEVVNAYAQDPLVHNRITPRLVRFLLAASASVLQRAPHWRLPTLLLYAGSDRCVSPIGSRAFAAASAGNPAVVSREFAPLFHEIFNEPERNEVYKELETWLQQRSAES</sequence>
<gene>
    <name evidence="2" type="ORF">IFO71_16810</name>
</gene>
<dbReference type="Proteomes" id="UP000613768">
    <property type="component" value="Unassembled WGS sequence"/>
</dbReference>
<protein>
    <submittedName>
        <fullName evidence="2">Alpha/beta hydrolase</fullName>
    </submittedName>
</protein>
<dbReference type="InterPro" id="IPR000073">
    <property type="entry name" value="AB_hydrolase_1"/>
</dbReference>
<dbReference type="AlphaFoldDB" id="A0AAW3ZTA2"/>
<dbReference type="Pfam" id="PF12146">
    <property type="entry name" value="Hydrolase_4"/>
    <property type="match status" value="1"/>
</dbReference>
<proteinExistence type="predicted"/>
<reference evidence="2 3" key="1">
    <citation type="submission" date="2020-09" db="EMBL/GenBank/DDBJ databases">
        <title>Pseudoxanthomonas sp. CAU 1598 isolated from sand of Yaerae Beach.</title>
        <authorList>
            <person name="Kim W."/>
        </authorList>
    </citation>
    <scope>NUCLEOTIDE SEQUENCE [LARGE SCALE GENOMIC DNA]</scope>
    <source>
        <strain evidence="2 3">CAU 1598</strain>
    </source>
</reference>
<keyword evidence="2" id="KW-0378">Hydrolase</keyword>
<dbReference type="RefSeq" id="WP_192030827.1">
    <property type="nucleotide sequence ID" value="NZ_JACYTR010000051.1"/>
</dbReference>
<dbReference type="InterPro" id="IPR022742">
    <property type="entry name" value="Hydrolase_4"/>
</dbReference>
<comment type="caution">
    <text evidence="2">The sequence shown here is derived from an EMBL/GenBank/DDBJ whole genome shotgun (WGS) entry which is preliminary data.</text>
</comment>
<organism evidence="2 3">
    <name type="scientific">Pseudomarimonas arenosa</name>
    <dbReference type="NCBI Taxonomy" id="2774145"/>
    <lineage>
        <taxon>Bacteria</taxon>
        <taxon>Pseudomonadati</taxon>
        <taxon>Pseudomonadota</taxon>
        <taxon>Gammaproteobacteria</taxon>
        <taxon>Lysobacterales</taxon>
        <taxon>Lysobacteraceae</taxon>
        <taxon>Pseudomarimonas</taxon>
    </lineage>
</organism>
<dbReference type="Gene3D" id="3.40.50.1820">
    <property type="entry name" value="alpha/beta hydrolase"/>
    <property type="match status" value="1"/>
</dbReference>
<dbReference type="PRINTS" id="PR00111">
    <property type="entry name" value="ABHYDROLASE"/>
</dbReference>
<dbReference type="EMBL" id="JACYTR010000051">
    <property type="protein sequence ID" value="MBD8527406.1"/>
    <property type="molecule type" value="Genomic_DNA"/>
</dbReference>
<evidence type="ECO:0000313" key="2">
    <source>
        <dbReference type="EMBL" id="MBD8527406.1"/>
    </source>
</evidence>
<evidence type="ECO:0000259" key="1">
    <source>
        <dbReference type="Pfam" id="PF12146"/>
    </source>
</evidence>